<gene>
    <name evidence="2" type="ORF">E8A74_13290</name>
</gene>
<dbReference type="RefSeq" id="WP_136929351.1">
    <property type="nucleotide sequence ID" value="NZ_SSMQ01000011.1"/>
</dbReference>
<reference evidence="2 3" key="1">
    <citation type="submission" date="2019-04" db="EMBL/GenBank/DDBJ databases">
        <authorList>
            <person name="Li Y."/>
            <person name="Wang J."/>
        </authorList>
    </citation>
    <scope>NUCLEOTIDE SEQUENCE [LARGE SCALE GENOMIC DNA]</scope>
    <source>
        <strain evidence="2 3">DSM 14668</strain>
    </source>
</reference>
<feature type="region of interest" description="Disordered" evidence="1">
    <location>
        <begin position="1"/>
        <end position="23"/>
    </location>
</feature>
<protein>
    <submittedName>
        <fullName evidence="2">Uncharacterized protein</fullName>
    </submittedName>
</protein>
<dbReference type="OrthoDB" id="5520407at2"/>
<dbReference type="Proteomes" id="UP000309215">
    <property type="component" value="Unassembled WGS sequence"/>
</dbReference>
<dbReference type="EMBL" id="SSMQ01000011">
    <property type="protein sequence ID" value="TKD09241.1"/>
    <property type="molecule type" value="Genomic_DNA"/>
</dbReference>
<proteinExistence type="predicted"/>
<evidence type="ECO:0000256" key="1">
    <source>
        <dbReference type="SAM" id="MobiDB-lite"/>
    </source>
</evidence>
<dbReference type="AlphaFoldDB" id="A0A4U1JGA9"/>
<organism evidence="2 3">
    <name type="scientific">Polyangium fumosum</name>
    <dbReference type="NCBI Taxonomy" id="889272"/>
    <lineage>
        <taxon>Bacteria</taxon>
        <taxon>Pseudomonadati</taxon>
        <taxon>Myxococcota</taxon>
        <taxon>Polyangia</taxon>
        <taxon>Polyangiales</taxon>
        <taxon>Polyangiaceae</taxon>
        <taxon>Polyangium</taxon>
    </lineage>
</organism>
<evidence type="ECO:0000313" key="3">
    <source>
        <dbReference type="Proteomes" id="UP000309215"/>
    </source>
</evidence>
<name>A0A4U1JGA9_9BACT</name>
<sequence>MSDEPEAPEQPSAPSEATETKAEDVVMIHSPMSDGQGYHVLRLREGNVELGAIRNMREGAPVHGDVVKLSQRKEHERLYDVEVLVKSPRPSEAPRSGPAQVATDAYRANWEAIFGAGRGDGGGETLN</sequence>
<keyword evidence="3" id="KW-1185">Reference proteome</keyword>
<evidence type="ECO:0000313" key="2">
    <source>
        <dbReference type="EMBL" id="TKD09241.1"/>
    </source>
</evidence>
<comment type="caution">
    <text evidence="2">The sequence shown here is derived from an EMBL/GenBank/DDBJ whole genome shotgun (WGS) entry which is preliminary data.</text>
</comment>
<accession>A0A4U1JGA9</accession>